<evidence type="ECO:0000259" key="2">
    <source>
        <dbReference type="PROSITE" id="PS50943"/>
    </source>
</evidence>
<proteinExistence type="predicted"/>
<dbReference type="CDD" id="cd00093">
    <property type="entry name" value="HTH_XRE"/>
    <property type="match status" value="1"/>
</dbReference>
<dbReference type="Gene3D" id="1.10.260.40">
    <property type="entry name" value="lambda repressor-like DNA-binding domains"/>
    <property type="match status" value="1"/>
</dbReference>
<dbReference type="KEGG" id="cgy:CGLY_01305"/>
<name>X5DN42_9CORY</name>
<dbReference type="Pfam" id="PF13560">
    <property type="entry name" value="HTH_31"/>
    <property type="match status" value="1"/>
</dbReference>
<dbReference type="eggNOG" id="COG1396">
    <property type="taxonomic scope" value="Bacteria"/>
</dbReference>
<feature type="domain" description="HTH cro/C1-type" evidence="2">
    <location>
        <begin position="17"/>
        <end position="49"/>
    </location>
</feature>
<dbReference type="SUPFAM" id="SSF47413">
    <property type="entry name" value="lambda repressor-like DNA-binding domains"/>
    <property type="match status" value="1"/>
</dbReference>
<accession>X5DN42</accession>
<feature type="region of interest" description="Disordered" evidence="1">
    <location>
        <begin position="119"/>
        <end position="143"/>
    </location>
</feature>
<dbReference type="RefSeq" id="WP_038545429.1">
    <property type="nucleotide sequence ID" value="NZ_CP006842.1"/>
</dbReference>
<dbReference type="HOGENOM" id="CLU_1802874_0_0_11"/>
<dbReference type="GO" id="GO:0003677">
    <property type="term" value="F:DNA binding"/>
    <property type="evidence" value="ECO:0007669"/>
    <property type="project" value="InterPro"/>
</dbReference>
<protein>
    <submittedName>
        <fullName evidence="3">Putative transcriptional regulator, HTH3-type</fullName>
    </submittedName>
</protein>
<dbReference type="Proteomes" id="UP000023703">
    <property type="component" value="Chromosome"/>
</dbReference>
<dbReference type="OrthoDB" id="4557883at2"/>
<dbReference type="PROSITE" id="PS50943">
    <property type="entry name" value="HTH_CROC1"/>
    <property type="match status" value="1"/>
</dbReference>
<feature type="compositionally biased region" description="Basic and acidic residues" evidence="1">
    <location>
        <begin position="134"/>
        <end position="143"/>
    </location>
</feature>
<keyword evidence="4" id="KW-1185">Reference proteome</keyword>
<dbReference type="AlphaFoldDB" id="X5DN42"/>
<dbReference type="SMART" id="SM00530">
    <property type="entry name" value="HTH_XRE"/>
    <property type="match status" value="1"/>
</dbReference>
<gene>
    <name evidence="3" type="ORF">CGLY_01305</name>
</gene>
<evidence type="ECO:0000313" key="3">
    <source>
        <dbReference type="EMBL" id="AHW62709.1"/>
    </source>
</evidence>
<sequence length="143" mass="15691">MTISVPVTRIDQLVASVKPARAERGITQEELAERLRVSRPWISQFERGQDRILAILSTLGLTLTISAAAPDSGTTAATDAAQPNPDMPTWDSFASSLNAFHPAQERIAELGKKIEERALPAETREFPNNLFAEHNAKMPEGNR</sequence>
<dbReference type="STRING" id="1404245.CGLY_01305"/>
<evidence type="ECO:0000256" key="1">
    <source>
        <dbReference type="SAM" id="MobiDB-lite"/>
    </source>
</evidence>
<dbReference type="InterPro" id="IPR001387">
    <property type="entry name" value="Cro/C1-type_HTH"/>
</dbReference>
<evidence type="ECO:0000313" key="4">
    <source>
        <dbReference type="Proteomes" id="UP000023703"/>
    </source>
</evidence>
<dbReference type="InterPro" id="IPR010982">
    <property type="entry name" value="Lambda_DNA-bd_dom_sf"/>
</dbReference>
<feature type="region of interest" description="Disordered" evidence="1">
    <location>
        <begin position="71"/>
        <end position="92"/>
    </location>
</feature>
<reference evidence="3 4" key="1">
    <citation type="journal article" date="2015" name="Int. J. Syst. Evol. Microbiol.">
        <title>Revisiting Corynebacterium glyciniphilum (ex Kubota et al., 1972) sp. nov., nom. rev., isolated from putrefied banana.</title>
        <authorList>
            <person name="Al-Dilaimi A."/>
            <person name="Bednarz H."/>
            <person name="Lomker A."/>
            <person name="Niehaus K."/>
            <person name="Kalinowski J."/>
            <person name="Ruckert C."/>
        </authorList>
    </citation>
    <scope>NUCLEOTIDE SEQUENCE [LARGE SCALE GENOMIC DNA]</scope>
    <source>
        <strain evidence="3">AJ 3170</strain>
    </source>
</reference>
<dbReference type="EMBL" id="CP006842">
    <property type="protein sequence ID" value="AHW62709.1"/>
    <property type="molecule type" value="Genomic_DNA"/>
</dbReference>
<organism evidence="3 4">
    <name type="scientific">Corynebacterium glyciniphilum AJ 3170</name>
    <dbReference type="NCBI Taxonomy" id="1404245"/>
    <lineage>
        <taxon>Bacteria</taxon>
        <taxon>Bacillati</taxon>
        <taxon>Actinomycetota</taxon>
        <taxon>Actinomycetes</taxon>
        <taxon>Mycobacteriales</taxon>
        <taxon>Corynebacteriaceae</taxon>
        <taxon>Corynebacterium</taxon>
    </lineage>
</organism>